<sequence>MPTTRRESLYFGLIMCFGMVFFMTLYNFYLNDTFGQISFMGGITDFFIGFMVAIILDLYLVGPIAKKIAFRLTANTTNVVYKVLTISTCMVTGMAFFMSIYGLGINYFHNGFYSNSIITEYLSVFSKNFIVALPLQIIIMGPIVRFIFTKYIKNTQTNLVTKH</sequence>
<keyword evidence="1" id="KW-1133">Transmembrane helix</keyword>
<protein>
    <submittedName>
        <fullName evidence="2">DUF2798 domain-containing protein</fullName>
    </submittedName>
</protein>
<dbReference type="Pfam" id="PF11391">
    <property type="entry name" value="DUF2798"/>
    <property type="match status" value="2"/>
</dbReference>
<keyword evidence="1" id="KW-0812">Transmembrane</keyword>
<name>A0ABR8UFG8_9BACL</name>
<proteinExistence type="predicted"/>
<organism evidence="2 3">
    <name type="scientific">Sporosarcina quadrami</name>
    <dbReference type="NCBI Taxonomy" id="2762234"/>
    <lineage>
        <taxon>Bacteria</taxon>
        <taxon>Bacillati</taxon>
        <taxon>Bacillota</taxon>
        <taxon>Bacilli</taxon>
        <taxon>Bacillales</taxon>
        <taxon>Caryophanaceae</taxon>
        <taxon>Sporosarcina</taxon>
    </lineage>
</organism>
<dbReference type="InterPro" id="IPR021529">
    <property type="entry name" value="DUF2798"/>
</dbReference>
<keyword evidence="1" id="KW-0472">Membrane</keyword>
<evidence type="ECO:0000256" key="1">
    <source>
        <dbReference type="SAM" id="Phobius"/>
    </source>
</evidence>
<reference evidence="2 3" key="1">
    <citation type="submission" date="2020-08" db="EMBL/GenBank/DDBJ databases">
        <title>A Genomic Blueprint of the Chicken Gut Microbiome.</title>
        <authorList>
            <person name="Gilroy R."/>
            <person name="Ravi A."/>
            <person name="Getino M."/>
            <person name="Pursley I."/>
            <person name="Horton D.L."/>
            <person name="Alikhan N.-F."/>
            <person name="Baker D."/>
            <person name="Gharbi K."/>
            <person name="Hall N."/>
            <person name="Watson M."/>
            <person name="Adriaenssens E.M."/>
            <person name="Foster-Nyarko E."/>
            <person name="Jarju S."/>
            <person name="Secka A."/>
            <person name="Antonio M."/>
            <person name="Oren A."/>
            <person name="Chaudhuri R."/>
            <person name="La Ragione R.M."/>
            <person name="Hildebrand F."/>
            <person name="Pallen M.J."/>
        </authorList>
    </citation>
    <scope>NUCLEOTIDE SEQUENCE [LARGE SCALE GENOMIC DNA]</scope>
    <source>
        <strain evidence="2 3">Sa2YVA2</strain>
    </source>
</reference>
<gene>
    <name evidence="2" type="ORF">H9649_17510</name>
</gene>
<feature type="transmembrane region" description="Helical" evidence="1">
    <location>
        <begin position="83"/>
        <end position="109"/>
    </location>
</feature>
<dbReference type="RefSeq" id="WP_191696193.1">
    <property type="nucleotide sequence ID" value="NZ_JACSQN010000030.1"/>
</dbReference>
<dbReference type="EMBL" id="JACSQN010000030">
    <property type="protein sequence ID" value="MBD7986369.1"/>
    <property type="molecule type" value="Genomic_DNA"/>
</dbReference>
<comment type="caution">
    <text evidence="2">The sequence shown here is derived from an EMBL/GenBank/DDBJ whole genome shotgun (WGS) entry which is preliminary data.</text>
</comment>
<feature type="transmembrane region" description="Helical" evidence="1">
    <location>
        <begin position="41"/>
        <end position="62"/>
    </location>
</feature>
<keyword evidence="3" id="KW-1185">Reference proteome</keyword>
<feature type="transmembrane region" description="Helical" evidence="1">
    <location>
        <begin position="129"/>
        <end position="148"/>
    </location>
</feature>
<feature type="transmembrane region" description="Helical" evidence="1">
    <location>
        <begin position="9"/>
        <end position="29"/>
    </location>
</feature>
<evidence type="ECO:0000313" key="3">
    <source>
        <dbReference type="Proteomes" id="UP000626786"/>
    </source>
</evidence>
<dbReference type="Proteomes" id="UP000626786">
    <property type="component" value="Unassembled WGS sequence"/>
</dbReference>
<evidence type="ECO:0000313" key="2">
    <source>
        <dbReference type="EMBL" id="MBD7986369.1"/>
    </source>
</evidence>
<accession>A0ABR8UFG8</accession>